<comment type="caution">
    <text evidence="2">The sequence shown here is derived from an EMBL/GenBank/DDBJ whole genome shotgun (WGS) entry which is preliminary data.</text>
</comment>
<organism evidence="2 3">
    <name type="scientific">Lachnoclostridium phytofermentans</name>
    <dbReference type="NCBI Taxonomy" id="66219"/>
    <lineage>
        <taxon>Bacteria</taxon>
        <taxon>Bacillati</taxon>
        <taxon>Bacillota</taxon>
        <taxon>Clostridia</taxon>
        <taxon>Lachnospirales</taxon>
        <taxon>Lachnospiraceae</taxon>
    </lineage>
</organism>
<dbReference type="AlphaFoldDB" id="A0A3D2X5P6"/>
<evidence type="ECO:0000313" key="3">
    <source>
        <dbReference type="Proteomes" id="UP000262969"/>
    </source>
</evidence>
<dbReference type="InterPro" id="IPR032485">
    <property type="entry name" value="LRP1-like_beta_prop"/>
</dbReference>
<feature type="domain" description="Prolow-density lipoprotein receptor-related protein 1-like beta-propeller" evidence="1">
    <location>
        <begin position="83"/>
        <end position="346"/>
    </location>
</feature>
<dbReference type="SUPFAM" id="SSF69304">
    <property type="entry name" value="Tricorn protease N-terminal domain"/>
    <property type="match status" value="1"/>
</dbReference>
<dbReference type="Proteomes" id="UP000262969">
    <property type="component" value="Unassembled WGS sequence"/>
</dbReference>
<name>A0A3D2X5P6_9FIRM</name>
<dbReference type="PANTHER" id="PTHR32256:SF17">
    <property type="entry name" value="EGF-LIKE DOMAIN-CONTAINING PROTEIN"/>
    <property type="match status" value="1"/>
</dbReference>
<dbReference type="Pfam" id="PF16472">
    <property type="entry name" value="DUF5050"/>
    <property type="match status" value="1"/>
</dbReference>
<evidence type="ECO:0000313" key="2">
    <source>
        <dbReference type="EMBL" id="HCL02432.1"/>
    </source>
</evidence>
<dbReference type="InterPro" id="IPR053369">
    <property type="entry name" value="SrfA-induced_signal"/>
</dbReference>
<protein>
    <recommendedName>
        <fullName evidence="1">Prolow-density lipoprotein receptor-related protein 1-like beta-propeller domain-containing protein</fullName>
    </recommendedName>
</protein>
<sequence>MNFLVSIKAFILISILILCLSGCGNKDANIKEDSDLLFDKITNLSDIDNNPIDIQEEINIESTEKNNVEEIYYNENTKNRIGNTFSNITNGGYVTEQSDYMYYCNQNEDKPIIFREKLDGTDKIALVNFHGSSLNVVGDYLYYVNNSDNNKIYQTKIDGSNTVVISTDTYAYLQVYNNELYARQSGTKNALVKMDLEGNDERILSNELIDLFTICDDIIVCITTSKNVNYGGRKILLYNLDGTLIKDLQITTYNILGIVDDDLYYIDMEDEVCKKINVDTEVKVTISGKNKIQSINIKDNILYLSNYSDSKIYTYDLNTNLFEPFVVNGNTTRLNIVGEWLYFWEYTGGREPSGMLSKDIKRISLSTLNIQNVDK</sequence>
<dbReference type="SUPFAM" id="SSF63825">
    <property type="entry name" value="YWTD domain"/>
    <property type="match status" value="1"/>
</dbReference>
<proteinExistence type="predicted"/>
<reference evidence="2 3" key="1">
    <citation type="journal article" date="2018" name="Nat. Biotechnol.">
        <title>A standardized bacterial taxonomy based on genome phylogeny substantially revises the tree of life.</title>
        <authorList>
            <person name="Parks D.H."/>
            <person name="Chuvochina M."/>
            <person name="Waite D.W."/>
            <person name="Rinke C."/>
            <person name="Skarshewski A."/>
            <person name="Chaumeil P.A."/>
            <person name="Hugenholtz P."/>
        </authorList>
    </citation>
    <scope>NUCLEOTIDE SEQUENCE [LARGE SCALE GENOMIC DNA]</scope>
    <source>
        <strain evidence="2">UBA11728</strain>
    </source>
</reference>
<dbReference type="EMBL" id="DPVV01000278">
    <property type="protein sequence ID" value="HCL02432.1"/>
    <property type="molecule type" value="Genomic_DNA"/>
</dbReference>
<evidence type="ECO:0000259" key="1">
    <source>
        <dbReference type="Pfam" id="PF16472"/>
    </source>
</evidence>
<gene>
    <name evidence="2" type="ORF">DHW61_08455</name>
</gene>
<dbReference type="Gene3D" id="2.120.10.30">
    <property type="entry name" value="TolB, C-terminal domain"/>
    <property type="match status" value="1"/>
</dbReference>
<dbReference type="PANTHER" id="PTHR32256">
    <property type="match status" value="1"/>
</dbReference>
<accession>A0A3D2X5P6</accession>
<dbReference type="InterPro" id="IPR011042">
    <property type="entry name" value="6-blade_b-propeller_TolB-like"/>
</dbReference>